<proteinExistence type="predicted"/>
<dbReference type="AlphaFoldDB" id="A0A2X0I8I5"/>
<feature type="region of interest" description="Disordered" evidence="1">
    <location>
        <begin position="87"/>
        <end position="107"/>
    </location>
</feature>
<comment type="caution">
    <text evidence="2">The sequence shown here is derived from an EMBL/GenBank/DDBJ whole genome shotgun (WGS) entry which is preliminary data.</text>
</comment>
<organism evidence="2 3">
    <name type="scientific">Streptacidiphilus pinicola</name>
    <dbReference type="NCBI Taxonomy" id="2219663"/>
    <lineage>
        <taxon>Bacteria</taxon>
        <taxon>Bacillati</taxon>
        <taxon>Actinomycetota</taxon>
        <taxon>Actinomycetes</taxon>
        <taxon>Kitasatosporales</taxon>
        <taxon>Streptomycetaceae</taxon>
        <taxon>Streptacidiphilus</taxon>
    </lineage>
</organism>
<accession>A0A2X0I8I5</accession>
<evidence type="ECO:0000256" key="1">
    <source>
        <dbReference type="SAM" id="MobiDB-lite"/>
    </source>
</evidence>
<keyword evidence="3" id="KW-1185">Reference proteome</keyword>
<evidence type="ECO:0000313" key="2">
    <source>
        <dbReference type="EMBL" id="RAG81214.1"/>
    </source>
</evidence>
<dbReference type="OrthoDB" id="3854755at2"/>
<gene>
    <name evidence="2" type="ORF">DN069_34050</name>
</gene>
<dbReference type="Proteomes" id="UP000248889">
    <property type="component" value="Unassembled WGS sequence"/>
</dbReference>
<reference evidence="2 3" key="1">
    <citation type="submission" date="2018-06" db="EMBL/GenBank/DDBJ databases">
        <title>Streptacidiphilus pinicola sp. nov., isolated from pine grove soil.</title>
        <authorList>
            <person name="Roh S.G."/>
            <person name="Park S."/>
            <person name="Kim M.-K."/>
            <person name="Yun B.-R."/>
            <person name="Park J."/>
            <person name="Kim M.J."/>
            <person name="Kim Y.S."/>
            <person name="Kim S.B."/>
        </authorList>
    </citation>
    <scope>NUCLEOTIDE SEQUENCE [LARGE SCALE GENOMIC DNA]</scope>
    <source>
        <strain evidence="2 3">MMS16-CNU450</strain>
    </source>
</reference>
<protein>
    <submittedName>
        <fullName evidence="2">Uncharacterized protein</fullName>
    </submittedName>
</protein>
<dbReference type="EMBL" id="QKYN01000172">
    <property type="protein sequence ID" value="RAG81214.1"/>
    <property type="molecule type" value="Genomic_DNA"/>
</dbReference>
<evidence type="ECO:0000313" key="3">
    <source>
        <dbReference type="Proteomes" id="UP000248889"/>
    </source>
</evidence>
<sequence length="107" mass="11996">MEQQVLSIATNGTEDEMIYLSEVRIEEGRSQPARILAPATVEELPLTAQECADQHLLAELKGRFVMHEEPMPYRVEVRVWSDRVEGPPAATAQWDTQHGILTPSRAA</sequence>
<dbReference type="RefSeq" id="WP_111507107.1">
    <property type="nucleotide sequence ID" value="NZ_QKYN01000172.1"/>
</dbReference>
<name>A0A2X0I8I5_9ACTN</name>